<keyword evidence="2" id="KW-1185">Reference proteome</keyword>
<name>A0ACD3SSY4_9BURK</name>
<protein>
    <submittedName>
        <fullName evidence="1">Protein-L-isoaspartate O-methyltransferase</fullName>
    </submittedName>
</protein>
<sequence length="217" mass="23707">MDIEQARFNMIEQQIRPWDVLDLEILDLLAIVKRELFVPTAYQALAFVDMEIPLPAGQNMLAPRVEARMLQELGVRKHENVLEIGAGSGYMAALLAHRAQHVTTLDIVPELADMARQNLARHGATNVQVIEADGAHGYAAGAPFDVICVSGALPVVPRTMLDQLKIGGRLGAIVGAAPVMTAQLITRLSDTEFQTVNLFETMATPLIGADDLPRFRF</sequence>
<evidence type="ECO:0000313" key="2">
    <source>
        <dbReference type="Proteomes" id="UP000004277"/>
    </source>
</evidence>
<proteinExistence type="predicted"/>
<comment type="caution">
    <text evidence="1">The sequence shown here is derived from an EMBL/GenBank/DDBJ whole genome shotgun (WGS) entry which is preliminary data.</text>
</comment>
<organism evidence="1 2">
    <name type="scientific">Imbroritus primus</name>
    <dbReference type="NCBI Taxonomy" id="3058603"/>
    <lineage>
        <taxon>Bacteria</taxon>
        <taxon>Pseudomonadati</taxon>
        <taxon>Pseudomonadota</taxon>
        <taxon>Betaproteobacteria</taxon>
        <taxon>Burkholderiales</taxon>
        <taxon>Burkholderiaceae</taxon>
        <taxon>Imbroritus</taxon>
    </lineage>
</organism>
<gene>
    <name evidence="1" type="ORF">MW7_004690</name>
</gene>
<evidence type="ECO:0000313" key="1">
    <source>
        <dbReference type="EMBL" id="TMS59033.1"/>
    </source>
</evidence>
<accession>A0ACD3SSY4</accession>
<dbReference type="EMBL" id="AKCV02000014">
    <property type="protein sequence ID" value="TMS59033.1"/>
    <property type="molecule type" value="Genomic_DNA"/>
</dbReference>
<reference evidence="1" key="1">
    <citation type="submission" date="2019-05" db="EMBL/GenBank/DDBJ databases">
        <title>Revised genome assembly of Burkholderiaceae (previously Ralstonia) sp. PBA.</title>
        <authorList>
            <person name="Gan H.M."/>
        </authorList>
    </citation>
    <scope>NUCLEOTIDE SEQUENCE</scope>
    <source>
        <strain evidence="1">PBA</strain>
    </source>
</reference>
<dbReference type="Proteomes" id="UP000004277">
    <property type="component" value="Unassembled WGS sequence"/>
</dbReference>